<dbReference type="InterPro" id="IPR036412">
    <property type="entry name" value="HAD-like_sf"/>
</dbReference>
<dbReference type="InterPro" id="IPR006379">
    <property type="entry name" value="HAD-SF_hydro_IIB"/>
</dbReference>
<protein>
    <recommendedName>
        <fullName evidence="3">Haloacid dehalogenase</fullName>
    </recommendedName>
</protein>
<dbReference type="PANTHER" id="PTHR10000:SF8">
    <property type="entry name" value="HAD SUPERFAMILY HYDROLASE-LIKE, TYPE 3"/>
    <property type="match status" value="1"/>
</dbReference>
<accession>A0A2S1LKB0</accession>
<organism evidence="1 2">
    <name type="scientific">Flavobacterium kingsejongi</name>
    <dbReference type="NCBI Taxonomy" id="1678728"/>
    <lineage>
        <taxon>Bacteria</taxon>
        <taxon>Pseudomonadati</taxon>
        <taxon>Bacteroidota</taxon>
        <taxon>Flavobacteriia</taxon>
        <taxon>Flavobacteriales</taxon>
        <taxon>Flavobacteriaceae</taxon>
        <taxon>Flavobacterium</taxon>
    </lineage>
</organism>
<dbReference type="GO" id="GO:0016791">
    <property type="term" value="F:phosphatase activity"/>
    <property type="evidence" value="ECO:0007669"/>
    <property type="project" value="TreeGrafter"/>
</dbReference>
<dbReference type="GO" id="GO:0000287">
    <property type="term" value="F:magnesium ion binding"/>
    <property type="evidence" value="ECO:0007669"/>
    <property type="project" value="TreeGrafter"/>
</dbReference>
<dbReference type="Pfam" id="PF08282">
    <property type="entry name" value="Hydrolase_3"/>
    <property type="match status" value="1"/>
</dbReference>
<dbReference type="Gene3D" id="3.40.50.1000">
    <property type="entry name" value="HAD superfamily/HAD-like"/>
    <property type="match status" value="1"/>
</dbReference>
<keyword evidence="2" id="KW-1185">Reference proteome</keyword>
<evidence type="ECO:0000313" key="2">
    <source>
        <dbReference type="Proteomes" id="UP000244677"/>
    </source>
</evidence>
<name>A0A2S1LKB0_9FLAO</name>
<proteinExistence type="predicted"/>
<dbReference type="SUPFAM" id="SSF56784">
    <property type="entry name" value="HAD-like"/>
    <property type="match status" value="1"/>
</dbReference>
<dbReference type="GO" id="GO:0005829">
    <property type="term" value="C:cytosol"/>
    <property type="evidence" value="ECO:0007669"/>
    <property type="project" value="TreeGrafter"/>
</dbReference>
<dbReference type="PANTHER" id="PTHR10000">
    <property type="entry name" value="PHOSPHOSERINE PHOSPHATASE"/>
    <property type="match status" value="1"/>
</dbReference>
<dbReference type="EMBL" id="CP020919">
    <property type="protein sequence ID" value="AWG24158.1"/>
    <property type="molecule type" value="Genomic_DNA"/>
</dbReference>
<evidence type="ECO:0000313" key="1">
    <source>
        <dbReference type="EMBL" id="AWG24158.1"/>
    </source>
</evidence>
<sequence length="270" mass="29807">MTVQNYTNIQVLSIDLDGTLLQTDGTVAPITVDALNECRALGMHLIFNTARPASMIPKPVYEAFCQDYWVFSNGTTAQKEGKELFNITMDALHIAPLITKLHTDYSHYFFSIESGGRIYAPCIEKQPNSDFKAELHPLEVLLEKAVNKVTVIAEDRNFPHHEITALLTEDQRLLITEEGKFIQVMPRLISKCSAVEYITGSLGLDMSHVVAFGDDVNDIELLVASGIGVAMANANALVRSKADCMTTSNNDNGVGNFVTAILQQRIHHNL</sequence>
<dbReference type="OrthoDB" id="9814970at2"/>
<evidence type="ECO:0008006" key="3">
    <source>
        <dbReference type="Google" id="ProtNLM"/>
    </source>
</evidence>
<dbReference type="InterPro" id="IPR023214">
    <property type="entry name" value="HAD_sf"/>
</dbReference>
<reference evidence="1 2" key="1">
    <citation type="submission" date="2017-04" db="EMBL/GenBank/DDBJ databases">
        <title>Complete genome sequence of Flavobacterium kingsejong AJ004.</title>
        <authorList>
            <person name="Lee P.C."/>
        </authorList>
    </citation>
    <scope>NUCLEOTIDE SEQUENCE [LARGE SCALE GENOMIC DNA]</scope>
    <source>
        <strain evidence="1 2">AJ004</strain>
    </source>
</reference>
<dbReference type="Proteomes" id="UP000244677">
    <property type="component" value="Chromosome"/>
</dbReference>
<dbReference type="NCBIfam" id="TIGR01484">
    <property type="entry name" value="HAD-SF-IIB"/>
    <property type="match status" value="1"/>
</dbReference>
<dbReference type="KEGG" id="fki:FK004_02435"/>
<dbReference type="RefSeq" id="WP_108735812.1">
    <property type="nucleotide sequence ID" value="NZ_CP020919.1"/>
</dbReference>
<dbReference type="Gene3D" id="3.30.1240.10">
    <property type="match status" value="1"/>
</dbReference>
<gene>
    <name evidence="1" type="ORF">FK004_02435</name>
</gene>
<dbReference type="AlphaFoldDB" id="A0A2S1LKB0"/>